<dbReference type="Proteomes" id="UP001061302">
    <property type="component" value="Chromosome"/>
</dbReference>
<protein>
    <submittedName>
        <fullName evidence="7">CidA/LrgA family protein</fullName>
    </submittedName>
</protein>
<dbReference type="Pfam" id="PF03788">
    <property type="entry name" value="LrgA"/>
    <property type="match status" value="1"/>
</dbReference>
<reference evidence="7" key="1">
    <citation type="submission" date="2022-10" db="EMBL/GenBank/DDBJ databases">
        <title>Chitiniphilus purpureus sp. nov., a novel chitin-degrading bacterium isolated from crawfish pond sediment.</title>
        <authorList>
            <person name="Li K."/>
        </authorList>
    </citation>
    <scope>NUCLEOTIDE SEQUENCE</scope>
    <source>
        <strain evidence="7">CD1</strain>
    </source>
</reference>
<dbReference type="RefSeq" id="WP_263125697.1">
    <property type="nucleotide sequence ID" value="NZ_CP106753.1"/>
</dbReference>
<accession>A0ABY6DT50</accession>
<name>A0ABY6DT50_9NEIS</name>
<evidence type="ECO:0000256" key="4">
    <source>
        <dbReference type="ARBA" id="ARBA00022989"/>
    </source>
</evidence>
<keyword evidence="8" id="KW-1185">Reference proteome</keyword>
<proteinExistence type="predicted"/>
<dbReference type="PANTHER" id="PTHR33931">
    <property type="entry name" value="HOLIN-LIKE PROTEIN CIDA-RELATED"/>
    <property type="match status" value="1"/>
</dbReference>
<evidence type="ECO:0000313" key="7">
    <source>
        <dbReference type="EMBL" id="UXY16251.1"/>
    </source>
</evidence>
<dbReference type="InterPro" id="IPR005538">
    <property type="entry name" value="LrgA/CidA"/>
</dbReference>
<organism evidence="7 8">
    <name type="scientific">Chitiniphilus purpureus</name>
    <dbReference type="NCBI Taxonomy" id="2981137"/>
    <lineage>
        <taxon>Bacteria</taxon>
        <taxon>Pseudomonadati</taxon>
        <taxon>Pseudomonadota</taxon>
        <taxon>Betaproteobacteria</taxon>
        <taxon>Neisseriales</taxon>
        <taxon>Chitinibacteraceae</taxon>
        <taxon>Chitiniphilus</taxon>
    </lineage>
</organism>
<gene>
    <name evidence="7" type="ORF">N8I74_04320</name>
</gene>
<keyword evidence="4 6" id="KW-1133">Transmembrane helix</keyword>
<keyword evidence="5 6" id="KW-0472">Membrane</keyword>
<keyword evidence="2" id="KW-1003">Cell membrane</keyword>
<evidence type="ECO:0000256" key="6">
    <source>
        <dbReference type="SAM" id="Phobius"/>
    </source>
</evidence>
<evidence type="ECO:0000256" key="5">
    <source>
        <dbReference type="ARBA" id="ARBA00023136"/>
    </source>
</evidence>
<feature type="transmembrane region" description="Helical" evidence="6">
    <location>
        <begin position="84"/>
        <end position="109"/>
    </location>
</feature>
<evidence type="ECO:0000256" key="1">
    <source>
        <dbReference type="ARBA" id="ARBA00004651"/>
    </source>
</evidence>
<evidence type="ECO:0000313" key="8">
    <source>
        <dbReference type="Proteomes" id="UP001061302"/>
    </source>
</evidence>
<evidence type="ECO:0000256" key="3">
    <source>
        <dbReference type="ARBA" id="ARBA00022692"/>
    </source>
</evidence>
<feature type="transmembrane region" description="Helical" evidence="6">
    <location>
        <begin position="58"/>
        <end position="78"/>
    </location>
</feature>
<dbReference type="PANTHER" id="PTHR33931:SF2">
    <property type="entry name" value="HOLIN-LIKE PROTEIN CIDA"/>
    <property type="match status" value="1"/>
</dbReference>
<comment type="subcellular location">
    <subcellularLocation>
        <location evidence="1">Cell membrane</location>
        <topology evidence="1">Multi-pass membrane protein</topology>
    </subcellularLocation>
</comment>
<feature type="transmembrane region" description="Helical" evidence="6">
    <location>
        <begin position="27"/>
        <end position="46"/>
    </location>
</feature>
<keyword evidence="3 6" id="KW-0812">Transmembrane</keyword>
<dbReference type="EMBL" id="CP106753">
    <property type="protein sequence ID" value="UXY16251.1"/>
    <property type="molecule type" value="Genomic_DNA"/>
</dbReference>
<evidence type="ECO:0000256" key="2">
    <source>
        <dbReference type="ARBA" id="ARBA00022475"/>
    </source>
</evidence>
<sequence length="114" mass="12095">MLFGLTVICAFLLAGEAVGRLLGLPVPGAVLGMLLLTAWLMGRRQVPARLARVSAGLLRYLPLLFVPAGVGLMALGPTLAREGIAMLLVLLLSSAITLAATALTLQWLLRRRHD</sequence>